<comment type="caution">
    <text evidence="2">The sequence shown here is derived from an EMBL/GenBank/DDBJ whole genome shotgun (WGS) entry which is preliminary data.</text>
</comment>
<protein>
    <submittedName>
        <fullName evidence="2">Uncharacterized protein</fullName>
    </submittedName>
</protein>
<keyword evidence="1" id="KW-0472">Membrane</keyword>
<reference evidence="2" key="1">
    <citation type="journal article" date="2015" name="Nature">
        <title>Complex archaea that bridge the gap between prokaryotes and eukaryotes.</title>
        <authorList>
            <person name="Spang A."/>
            <person name="Saw J.H."/>
            <person name="Jorgensen S.L."/>
            <person name="Zaremba-Niedzwiedzka K."/>
            <person name="Martijn J."/>
            <person name="Lind A.E."/>
            <person name="van Eijk R."/>
            <person name="Schleper C."/>
            <person name="Guy L."/>
            <person name="Ettema T.J."/>
        </authorList>
    </citation>
    <scope>NUCLEOTIDE SEQUENCE</scope>
</reference>
<evidence type="ECO:0000256" key="1">
    <source>
        <dbReference type="SAM" id="Phobius"/>
    </source>
</evidence>
<accession>A0A0F8ZUB9</accession>
<keyword evidence="1" id="KW-0812">Transmembrane</keyword>
<dbReference type="EMBL" id="LAZR01049466">
    <property type="protein sequence ID" value="KKK89575.1"/>
    <property type="molecule type" value="Genomic_DNA"/>
</dbReference>
<name>A0A0F8ZUB9_9ZZZZ</name>
<feature type="transmembrane region" description="Helical" evidence="1">
    <location>
        <begin position="44"/>
        <end position="67"/>
    </location>
</feature>
<evidence type="ECO:0000313" key="2">
    <source>
        <dbReference type="EMBL" id="KKK89575.1"/>
    </source>
</evidence>
<proteinExistence type="predicted"/>
<dbReference type="AlphaFoldDB" id="A0A0F8ZUB9"/>
<keyword evidence="1" id="KW-1133">Transmembrane helix</keyword>
<gene>
    <name evidence="2" type="ORF">LCGC14_2731730</name>
</gene>
<sequence length="138" mass="15963">MLLWIFIIIFLISMGCYHFGKRDQFGKTRYGKLGEFCDKLFSTIMASITISSIVLVLMLLGLVITHVDFHSFVAERNAVQLTLNEYRKNEDISILEKVGAIQQAFEINKEIGVAKYWHSNFWTGAFWPDSVEDLDYIK</sequence>
<organism evidence="2">
    <name type="scientific">marine sediment metagenome</name>
    <dbReference type="NCBI Taxonomy" id="412755"/>
    <lineage>
        <taxon>unclassified sequences</taxon>
        <taxon>metagenomes</taxon>
        <taxon>ecological metagenomes</taxon>
    </lineage>
</organism>